<evidence type="ECO:0000256" key="1">
    <source>
        <dbReference type="ARBA" id="ARBA00022723"/>
    </source>
</evidence>
<dbReference type="SUPFAM" id="SSF53649">
    <property type="entry name" value="Alkaline phosphatase-like"/>
    <property type="match status" value="1"/>
</dbReference>
<dbReference type="Pfam" id="PF00884">
    <property type="entry name" value="Sulfatase"/>
    <property type="match status" value="1"/>
</dbReference>
<name>A0ABN9U4I9_9DINO</name>
<keyword evidence="6" id="KW-1185">Reference proteome</keyword>
<comment type="caution">
    <text evidence="5">The sequence shown here is derived from an EMBL/GenBank/DDBJ whole genome shotgun (WGS) entry which is preliminary data.</text>
</comment>
<dbReference type="InterPro" id="IPR000917">
    <property type="entry name" value="Sulfatase_N"/>
</dbReference>
<evidence type="ECO:0000313" key="6">
    <source>
        <dbReference type="Proteomes" id="UP001189429"/>
    </source>
</evidence>
<evidence type="ECO:0000259" key="4">
    <source>
        <dbReference type="Pfam" id="PF00884"/>
    </source>
</evidence>
<reference evidence="5" key="1">
    <citation type="submission" date="2023-10" db="EMBL/GenBank/DDBJ databases">
        <authorList>
            <person name="Chen Y."/>
            <person name="Shah S."/>
            <person name="Dougan E. K."/>
            <person name="Thang M."/>
            <person name="Chan C."/>
        </authorList>
    </citation>
    <scope>NUCLEOTIDE SEQUENCE [LARGE SCALE GENOMIC DNA]</scope>
</reference>
<dbReference type="Gene3D" id="3.30.1120.10">
    <property type="match status" value="1"/>
</dbReference>
<dbReference type="EMBL" id="CAUYUJ010015424">
    <property type="protein sequence ID" value="CAK0853762.1"/>
    <property type="molecule type" value="Genomic_DNA"/>
</dbReference>
<evidence type="ECO:0000256" key="3">
    <source>
        <dbReference type="ARBA" id="ARBA00023180"/>
    </source>
</evidence>
<dbReference type="Gene3D" id="3.40.720.10">
    <property type="entry name" value="Alkaline Phosphatase, subunit A"/>
    <property type="match status" value="1"/>
</dbReference>
<protein>
    <recommendedName>
        <fullName evidence="4">Sulfatase N-terminal domain-containing protein</fullName>
    </recommendedName>
</protein>
<accession>A0ABN9U4I9</accession>
<dbReference type="InterPro" id="IPR047115">
    <property type="entry name" value="ARSB"/>
</dbReference>
<gene>
    <name evidence="5" type="ORF">PCOR1329_LOCUS45129</name>
</gene>
<dbReference type="PANTHER" id="PTHR10342:SF274">
    <property type="entry name" value="ARYLSULFATASE B"/>
    <property type="match status" value="1"/>
</dbReference>
<sequence>MYLALHNTHAPVEAPDEFKAMYKYDLDKRNTFDAMVSVVDSTVANVTTALKAAGMWENTLFVWTTDNGSPCQVAGSNAPLRGNKGSGWEGGTRVPALVNGGVLPDTMRGKTLDGIIAIWDYFATFLHLAAVDPAEPNQQSPAPVDSHNMWPYLSGVAVSSPRTEIVFDHLMFDQVFTGACMAEHNVTQIMPCSGTGSLRVGDYKLMVGTFGFAGHYGHFSPNSSWNPESQYLTLCSVARPCLFNVKEDVAEHHDLSEEHPEIVERLLKRFHAYSTEYHPGSEEPKLRQQEYCHAALHNGGFATHGWGEAHVHDDEFVV</sequence>
<keyword evidence="2" id="KW-0106">Calcium</keyword>
<organism evidence="5 6">
    <name type="scientific">Prorocentrum cordatum</name>
    <dbReference type="NCBI Taxonomy" id="2364126"/>
    <lineage>
        <taxon>Eukaryota</taxon>
        <taxon>Sar</taxon>
        <taxon>Alveolata</taxon>
        <taxon>Dinophyceae</taxon>
        <taxon>Prorocentrales</taxon>
        <taxon>Prorocentraceae</taxon>
        <taxon>Prorocentrum</taxon>
    </lineage>
</organism>
<dbReference type="Proteomes" id="UP001189429">
    <property type="component" value="Unassembled WGS sequence"/>
</dbReference>
<keyword evidence="1" id="KW-0479">Metal-binding</keyword>
<feature type="domain" description="Sulfatase N-terminal" evidence="4">
    <location>
        <begin position="1"/>
        <end position="129"/>
    </location>
</feature>
<keyword evidence="3" id="KW-0325">Glycoprotein</keyword>
<evidence type="ECO:0000313" key="5">
    <source>
        <dbReference type="EMBL" id="CAK0853762.1"/>
    </source>
</evidence>
<dbReference type="InterPro" id="IPR017850">
    <property type="entry name" value="Alkaline_phosphatase_core_sf"/>
</dbReference>
<proteinExistence type="predicted"/>
<evidence type="ECO:0000256" key="2">
    <source>
        <dbReference type="ARBA" id="ARBA00022837"/>
    </source>
</evidence>
<dbReference type="PANTHER" id="PTHR10342">
    <property type="entry name" value="ARYLSULFATASE"/>
    <property type="match status" value="1"/>
</dbReference>